<comment type="caution">
    <text evidence="14">The sequence shown here is derived from an EMBL/GenBank/DDBJ whole genome shotgun (WGS) entry which is preliminary data.</text>
</comment>
<dbReference type="InterPro" id="IPR023051">
    <property type="entry name" value="Kup"/>
</dbReference>
<gene>
    <name evidence="11" type="primary">kup</name>
    <name evidence="14" type="ORF">SKC37_00060</name>
</gene>
<evidence type="ECO:0000259" key="13">
    <source>
        <dbReference type="Pfam" id="PF22776"/>
    </source>
</evidence>
<evidence type="ECO:0000313" key="15">
    <source>
        <dbReference type="Proteomes" id="UP001598019"/>
    </source>
</evidence>
<proteinExistence type="inferred from homology"/>
<evidence type="ECO:0000256" key="7">
    <source>
        <dbReference type="ARBA" id="ARBA00022958"/>
    </source>
</evidence>
<evidence type="ECO:0000256" key="5">
    <source>
        <dbReference type="ARBA" id="ARBA00022692"/>
    </source>
</evidence>
<comment type="catalytic activity">
    <reaction evidence="11">
        <text>K(+)(in) + H(+)(in) = K(+)(out) + H(+)(out)</text>
        <dbReference type="Rhea" id="RHEA:28490"/>
        <dbReference type="ChEBI" id="CHEBI:15378"/>
        <dbReference type="ChEBI" id="CHEBI:29103"/>
    </reaction>
</comment>
<feature type="transmembrane region" description="Helical" evidence="11">
    <location>
        <begin position="212"/>
        <end position="232"/>
    </location>
</feature>
<keyword evidence="10 11" id="KW-0472">Membrane</keyword>
<evidence type="ECO:0000256" key="2">
    <source>
        <dbReference type="ARBA" id="ARBA00022448"/>
    </source>
</evidence>
<evidence type="ECO:0000256" key="1">
    <source>
        <dbReference type="ARBA" id="ARBA00004141"/>
    </source>
</evidence>
<feature type="domain" description="K+ potassium transporter integral membrane" evidence="12">
    <location>
        <begin position="15"/>
        <end position="454"/>
    </location>
</feature>
<sequence>MEHKHKSKATAAGLLVAMGIIYGDIGTSPLYVMQSIIGDNPINSLTVLGGLSCIFWTLTLQTTLKYVILILRADNKGEGGIFALFALVRRHAKWLTLPAIIGGATLLADGIITPPISVSSAIEGLKMLHHKDGTPFVTDTVPIVIVILTVLFIFQIFGTKVVGKLFGPIMLLWFSMLGLTGLIWIGQDWSIFRALSPMYAWELLTTHQAGSAGFWTLGAVFLCTTGAEALYSDLGHCGKENIRISWVFVKIALILQYFGQGAWLLAHEGALLGARKPIFELLPREFLFTGIMIATAAAVIASQALISGSFTLISEAIRLNFWPRVRLVYPSDQKGQLYVPSINILLWLGCVGVVLWFKESANMEAAYGLAITMTMLMTTSLMAYYLHIKKIDMWWILLFLAVYVSLEGSFLVANLQKFWHGGYVSLFIAGVIILIMWIWFRATRIKKKLTEYEKLSDYIEPLKELSKDETIPKYATHLVFMSNAGRVSDIESKIIYSIFQRRPKRADIYWFVHVDTLDDPYTMDYKVTVIEPDDIIKVNFKLGFKVEQRINLYFRKVVEEMVSRGEVDITSRYKSLNEQNVIGDFRFVVLEKFLSFDNELPLLDRLVMKAYFFVKQFTHSEDKYFGLDSDAVKLEKVPMIIKPITKCNLKRID</sequence>
<keyword evidence="5 11" id="KW-0812">Transmembrane</keyword>
<evidence type="ECO:0000313" key="14">
    <source>
        <dbReference type="EMBL" id="MFD3407033.1"/>
    </source>
</evidence>
<dbReference type="HAMAP" id="MF_01522">
    <property type="entry name" value="Kup"/>
    <property type="match status" value="1"/>
</dbReference>
<comment type="similarity">
    <text evidence="11">Belongs to the HAK/KUP transporter (TC 2.A.72) family.</text>
</comment>
<dbReference type="InterPro" id="IPR053951">
    <property type="entry name" value="K_trans_N"/>
</dbReference>
<keyword evidence="9 11" id="KW-0406">Ion transport</keyword>
<evidence type="ECO:0000256" key="9">
    <source>
        <dbReference type="ARBA" id="ARBA00023065"/>
    </source>
</evidence>
<keyword evidence="8 11" id="KW-1133">Transmembrane helix</keyword>
<keyword evidence="15" id="KW-1185">Reference proteome</keyword>
<keyword evidence="4 11" id="KW-0633">Potassium transport</keyword>
<keyword evidence="2 11" id="KW-0813">Transport</keyword>
<feature type="transmembrane region" description="Helical" evidence="11">
    <location>
        <begin position="169"/>
        <end position="192"/>
    </location>
</feature>
<evidence type="ECO:0000256" key="6">
    <source>
        <dbReference type="ARBA" id="ARBA00022847"/>
    </source>
</evidence>
<protein>
    <recommendedName>
        <fullName evidence="11">Probable potassium transport system protein Kup</fullName>
    </recommendedName>
</protein>
<feature type="transmembrane region" description="Helical" evidence="11">
    <location>
        <begin position="337"/>
        <end position="357"/>
    </location>
</feature>
<dbReference type="EMBL" id="JBBKXX010000001">
    <property type="protein sequence ID" value="MFD3407033.1"/>
    <property type="molecule type" value="Genomic_DNA"/>
</dbReference>
<feature type="transmembrane region" description="Helical" evidence="11">
    <location>
        <begin position="393"/>
        <end position="412"/>
    </location>
</feature>
<evidence type="ECO:0000256" key="4">
    <source>
        <dbReference type="ARBA" id="ARBA00022538"/>
    </source>
</evidence>
<evidence type="ECO:0000259" key="12">
    <source>
        <dbReference type="Pfam" id="PF02705"/>
    </source>
</evidence>
<organism evidence="14 15">
    <name type="scientific">Aquirufa esocilacus</name>
    <dbReference type="NCBI Taxonomy" id="3096513"/>
    <lineage>
        <taxon>Bacteria</taxon>
        <taxon>Pseudomonadati</taxon>
        <taxon>Bacteroidota</taxon>
        <taxon>Cytophagia</taxon>
        <taxon>Cytophagales</taxon>
        <taxon>Flectobacillaceae</taxon>
        <taxon>Aquirufa</taxon>
    </lineage>
</organism>
<reference evidence="14 15" key="1">
    <citation type="submission" date="2024-03" db="EMBL/GenBank/DDBJ databases">
        <title>Aquirufa genome sequencing.</title>
        <authorList>
            <person name="Pitt A."/>
            <person name="Hahn M.W."/>
        </authorList>
    </citation>
    <scope>NUCLEOTIDE SEQUENCE [LARGE SCALE GENOMIC DNA]</scope>
    <source>
        <strain evidence="14 15">HETE-83D</strain>
    </source>
</reference>
<feature type="domain" description="K+ potassium transporter C-terminal" evidence="13">
    <location>
        <begin position="476"/>
        <end position="632"/>
    </location>
</feature>
<feature type="transmembrane region" description="Helical" evidence="11">
    <location>
        <begin position="47"/>
        <end position="73"/>
    </location>
</feature>
<evidence type="ECO:0000256" key="11">
    <source>
        <dbReference type="HAMAP-Rule" id="MF_01522"/>
    </source>
</evidence>
<feature type="transmembrane region" description="Helical" evidence="11">
    <location>
        <begin position="418"/>
        <end position="440"/>
    </location>
</feature>
<dbReference type="RefSeq" id="WP_377979487.1">
    <property type="nucleotide sequence ID" value="NZ_JBBKXX010000001.1"/>
</dbReference>
<comment type="function">
    <text evidence="11">Transport of potassium into the cell. Likely operates as a K(+):H(+) symporter.</text>
</comment>
<evidence type="ECO:0000256" key="10">
    <source>
        <dbReference type="ARBA" id="ARBA00023136"/>
    </source>
</evidence>
<dbReference type="PANTHER" id="PTHR30540:SF83">
    <property type="entry name" value="K+ POTASSIUM TRANSPORTER"/>
    <property type="match status" value="1"/>
</dbReference>
<dbReference type="Pfam" id="PF22776">
    <property type="entry name" value="K_trans_C"/>
    <property type="match status" value="1"/>
</dbReference>
<accession>A0ABW6DEB6</accession>
<feature type="transmembrane region" description="Helical" evidence="11">
    <location>
        <begin position="369"/>
        <end position="386"/>
    </location>
</feature>
<feature type="transmembrane region" description="Helical" evidence="11">
    <location>
        <begin position="136"/>
        <end position="157"/>
    </location>
</feature>
<dbReference type="Proteomes" id="UP001598019">
    <property type="component" value="Unassembled WGS sequence"/>
</dbReference>
<feature type="transmembrane region" description="Helical" evidence="11">
    <location>
        <begin position="94"/>
        <end position="116"/>
    </location>
</feature>
<evidence type="ECO:0000256" key="8">
    <source>
        <dbReference type="ARBA" id="ARBA00022989"/>
    </source>
</evidence>
<keyword evidence="6 11" id="KW-0769">Symport</keyword>
<feature type="transmembrane region" description="Helical" evidence="11">
    <location>
        <begin position="286"/>
        <end position="317"/>
    </location>
</feature>
<dbReference type="PANTHER" id="PTHR30540">
    <property type="entry name" value="OSMOTIC STRESS POTASSIUM TRANSPORTER"/>
    <property type="match status" value="1"/>
</dbReference>
<dbReference type="Pfam" id="PF02705">
    <property type="entry name" value="K_trans"/>
    <property type="match status" value="1"/>
</dbReference>
<dbReference type="InterPro" id="IPR053952">
    <property type="entry name" value="K_trans_C"/>
</dbReference>
<evidence type="ECO:0000256" key="3">
    <source>
        <dbReference type="ARBA" id="ARBA00022475"/>
    </source>
</evidence>
<dbReference type="InterPro" id="IPR003855">
    <property type="entry name" value="K+_transporter"/>
</dbReference>
<name>A0ABW6DEB6_9BACT</name>
<comment type="subcellular location">
    <subcellularLocation>
        <location evidence="11">Cell membrane</location>
        <topology evidence="11">Multi-pass membrane protein</topology>
    </subcellularLocation>
    <subcellularLocation>
        <location evidence="1">Membrane</location>
        <topology evidence="1">Multi-pass membrane protein</topology>
    </subcellularLocation>
</comment>
<feature type="transmembrane region" description="Helical" evidence="11">
    <location>
        <begin position="244"/>
        <end position="266"/>
    </location>
</feature>
<keyword evidence="3 11" id="KW-1003">Cell membrane</keyword>
<keyword evidence="7 11" id="KW-0630">Potassium</keyword>